<dbReference type="InterPro" id="IPR023210">
    <property type="entry name" value="NADP_OxRdtase_dom"/>
</dbReference>
<evidence type="ECO:0000313" key="2">
    <source>
        <dbReference type="EMBL" id="TSJ48075.1"/>
    </source>
</evidence>
<name>A0A556N7E1_9FLAO</name>
<gene>
    <name evidence="2" type="ORF">FO442_02780</name>
</gene>
<evidence type="ECO:0000259" key="1">
    <source>
        <dbReference type="Pfam" id="PF00248"/>
    </source>
</evidence>
<accession>A0A556N7E1</accession>
<dbReference type="Proteomes" id="UP000316008">
    <property type="component" value="Unassembled WGS sequence"/>
</dbReference>
<protein>
    <submittedName>
        <fullName evidence="2">Aldo/keto reductase</fullName>
    </submittedName>
</protein>
<organism evidence="2 3">
    <name type="scientific">Fluviicola chungangensis</name>
    <dbReference type="NCBI Taxonomy" id="2597671"/>
    <lineage>
        <taxon>Bacteria</taxon>
        <taxon>Pseudomonadati</taxon>
        <taxon>Bacteroidota</taxon>
        <taxon>Flavobacteriia</taxon>
        <taxon>Flavobacteriales</taxon>
        <taxon>Crocinitomicaceae</taxon>
        <taxon>Fluviicola</taxon>
    </lineage>
</organism>
<dbReference type="RefSeq" id="WP_144331610.1">
    <property type="nucleotide sequence ID" value="NZ_VLPL01000001.1"/>
</dbReference>
<dbReference type="EMBL" id="VLPL01000001">
    <property type="protein sequence ID" value="TSJ48075.1"/>
    <property type="molecule type" value="Genomic_DNA"/>
</dbReference>
<dbReference type="AlphaFoldDB" id="A0A556N7E1"/>
<feature type="domain" description="NADP-dependent oxidoreductase" evidence="1">
    <location>
        <begin position="18"/>
        <end position="286"/>
    </location>
</feature>
<keyword evidence="3" id="KW-1185">Reference proteome</keyword>
<dbReference type="InterPro" id="IPR050523">
    <property type="entry name" value="AKR_Detox_Biosynth"/>
</dbReference>
<dbReference type="OrthoDB" id="9773828at2"/>
<comment type="caution">
    <text evidence="2">The sequence shown here is derived from an EMBL/GenBank/DDBJ whole genome shotgun (WGS) entry which is preliminary data.</text>
</comment>
<dbReference type="Gene3D" id="3.20.20.100">
    <property type="entry name" value="NADP-dependent oxidoreductase domain"/>
    <property type="match status" value="1"/>
</dbReference>
<dbReference type="SUPFAM" id="SSF51430">
    <property type="entry name" value="NAD(P)-linked oxidoreductase"/>
    <property type="match status" value="1"/>
</dbReference>
<proteinExistence type="predicted"/>
<dbReference type="InterPro" id="IPR036812">
    <property type="entry name" value="NAD(P)_OxRdtase_dom_sf"/>
</dbReference>
<dbReference type="PANTHER" id="PTHR43364">
    <property type="entry name" value="NADH-SPECIFIC METHYLGLYOXAL REDUCTASE-RELATED"/>
    <property type="match status" value="1"/>
</dbReference>
<reference evidence="2 3" key="1">
    <citation type="submission" date="2019-07" db="EMBL/GenBank/DDBJ databases">
        <authorList>
            <person name="Huq M.A."/>
        </authorList>
    </citation>
    <scope>NUCLEOTIDE SEQUENCE [LARGE SCALE GENOMIC DNA]</scope>
    <source>
        <strain evidence="2 3">MAH-3</strain>
    </source>
</reference>
<dbReference type="Pfam" id="PF00248">
    <property type="entry name" value="Aldo_ket_red"/>
    <property type="match status" value="1"/>
</dbReference>
<dbReference type="PANTHER" id="PTHR43364:SF1">
    <property type="entry name" value="OXIDOREDUCTASE YDHF"/>
    <property type="match status" value="1"/>
</dbReference>
<evidence type="ECO:0000313" key="3">
    <source>
        <dbReference type="Proteomes" id="UP000316008"/>
    </source>
</evidence>
<dbReference type="GO" id="GO:0005829">
    <property type="term" value="C:cytosol"/>
    <property type="evidence" value="ECO:0007669"/>
    <property type="project" value="TreeGrafter"/>
</dbReference>
<sequence length="292" mass="33222">MKKVYINEYGPRVSAAVYGFWRWTEEDLLDSRKFEEVVLFTRELGIDTYDLSPGKGTGELETQFGKLIESKVINPSELILSKKVGLREYSGSHGSGIYYDLSSQYLTKSVEQSLIRLKCEKIDILILENFDFLSNFEETASALLKLQRSGKIAYIGVSNFNVFQQRLLSSSLSQPIITNQLELNLLQTEALHDGRFDFIREQHSRALAFSPLADGRILLGEDAQAVKLRLALIEIGKKYEANVEQVAVAWLHKLGALPIIGSKEKRRIQNAATAHSFELTREEWYYLYNATK</sequence>